<reference evidence="2 3" key="1">
    <citation type="submission" date="2016-11" db="EMBL/GenBank/DDBJ databases">
        <authorList>
            <person name="Jaros S."/>
            <person name="Januszkiewicz K."/>
            <person name="Wedrychowicz H."/>
        </authorList>
    </citation>
    <scope>NUCLEOTIDE SEQUENCE [LARGE SCALE GENOMIC DNA]</scope>
    <source>
        <strain evidence="2 3">CGMCC 1.12145</strain>
    </source>
</reference>
<feature type="transmembrane region" description="Helical" evidence="1">
    <location>
        <begin position="71"/>
        <end position="88"/>
    </location>
</feature>
<dbReference type="RefSeq" id="WP_072317572.1">
    <property type="nucleotide sequence ID" value="NZ_FPJE01000012.1"/>
</dbReference>
<keyword evidence="1" id="KW-0472">Membrane</keyword>
<name>A0A1K1QBA6_9FLAO</name>
<sequence>MELDRIEKLVDKYFEGTTTVAEEKALRTYFSQHEVAPHLAAYQPMFRFFSEAKKETSEKDIRIHPRRKRSYTWLSVAATVAIALGLWFSNKPSAKDEEALLAYHETMQALYMVGENLNKGADKMEYLNEFEQTRNKILPVNQK</sequence>
<dbReference type="STRING" id="1150368.SAMN02927921_02351"/>
<dbReference type="OrthoDB" id="1098521at2"/>
<proteinExistence type="predicted"/>
<protein>
    <submittedName>
        <fullName evidence="2">Uncharacterized protein</fullName>
    </submittedName>
</protein>
<dbReference type="AlphaFoldDB" id="A0A1K1QBA6"/>
<keyword evidence="1" id="KW-1133">Transmembrane helix</keyword>
<organism evidence="2 3">
    <name type="scientific">Sinomicrobium oceani</name>
    <dbReference type="NCBI Taxonomy" id="1150368"/>
    <lineage>
        <taxon>Bacteria</taxon>
        <taxon>Pseudomonadati</taxon>
        <taxon>Bacteroidota</taxon>
        <taxon>Flavobacteriia</taxon>
        <taxon>Flavobacteriales</taxon>
        <taxon>Flavobacteriaceae</taxon>
        <taxon>Sinomicrobium</taxon>
    </lineage>
</organism>
<dbReference type="Proteomes" id="UP000182248">
    <property type="component" value="Unassembled WGS sequence"/>
</dbReference>
<evidence type="ECO:0000313" key="2">
    <source>
        <dbReference type="EMBL" id="SFW56478.1"/>
    </source>
</evidence>
<dbReference type="EMBL" id="FPJE01000012">
    <property type="protein sequence ID" value="SFW56478.1"/>
    <property type="molecule type" value="Genomic_DNA"/>
</dbReference>
<accession>A0A1K1QBA6</accession>
<evidence type="ECO:0000313" key="3">
    <source>
        <dbReference type="Proteomes" id="UP000182248"/>
    </source>
</evidence>
<keyword evidence="1" id="KW-0812">Transmembrane</keyword>
<keyword evidence="3" id="KW-1185">Reference proteome</keyword>
<evidence type="ECO:0000256" key="1">
    <source>
        <dbReference type="SAM" id="Phobius"/>
    </source>
</evidence>
<gene>
    <name evidence="2" type="ORF">SAMN02927921_02351</name>
</gene>